<dbReference type="Proteomes" id="UP001589814">
    <property type="component" value="Unassembled WGS sequence"/>
</dbReference>
<dbReference type="PANTHER" id="PTHR19328:SF75">
    <property type="entry name" value="ALDOSE SUGAR DEHYDROGENASE YLII"/>
    <property type="match status" value="1"/>
</dbReference>
<dbReference type="RefSeq" id="WP_019952657.1">
    <property type="nucleotide sequence ID" value="NZ_JBHLVX010000019.1"/>
</dbReference>
<dbReference type="EMBL" id="JBHLVX010000019">
    <property type="protein sequence ID" value="MFC0267449.1"/>
    <property type="molecule type" value="Genomic_DNA"/>
</dbReference>
<feature type="region of interest" description="Disordered" evidence="1">
    <location>
        <begin position="27"/>
        <end position="49"/>
    </location>
</feature>
<evidence type="ECO:0000256" key="2">
    <source>
        <dbReference type="SAM" id="SignalP"/>
    </source>
</evidence>
<gene>
    <name evidence="4" type="ORF">ACFFHW_05475</name>
</gene>
<protein>
    <submittedName>
        <fullName evidence="4">PQQ-dependent sugar dehydrogenase</fullName>
        <ecNumber evidence="4">1.1.5.-</ecNumber>
    </submittedName>
</protein>
<dbReference type="InterPro" id="IPR011042">
    <property type="entry name" value="6-blade_b-propeller_TolB-like"/>
</dbReference>
<keyword evidence="5" id="KW-1185">Reference proteome</keyword>
<dbReference type="Pfam" id="PF07995">
    <property type="entry name" value="GSDH"/>
    <property type="match status" value="1"/>
</dbReference>
<keyword evidence="4" id="KW-0560">Oxidoreductase</keyword>
<evidence type="ECO:0000256" key="1">
    <source>
        <dbReference type="SAM" id="MobiDB-lite"/>
    </source>
</evidence>
<dbReference type="InterPro" id="IPR012938">
    <property type="entry name" value="Glc/Sorbosone_DH"/>
</dbReference>
<evidence type="ECO:0000259" key="3">
    <source>
        <dbReference type="Pfam" id="PF07995"/>
    </source>
</evidence>
<dbReference type="SUPFAM" id="SSF50952">
    <property type="entry name" value="Soluble quinoprotein glucose dehydrogenase"/>
    <property type="match status" value="1"/>
</dbReference>
<proteinExistence type="predicted"/>
<evidence type="ECO:0000313" key="5">
    <source>
        <dbReference type="Proteomes" id="UP001589814"/>
    </source>
</evidence>
<dbReference type="GO" id="GO:0016491">
    <property type="term" value="F:oxidoreductase activity"/>
    <property type="evidence" value="ECO:0007669"/>
    <property type="project" value="UniProtKB-KW"/>
</dbReference>
<dbReference type="EC" id="1.1.5.-" evidence="4"/>
<feature type="domain" description="Glucose/Sorbosone dehydrogenase" evidence="3">
    <location>
        <begin position="69"/>
        <end position="400"/>
    </location>
</feature>
<sequence>MRATPFLSPLLTTPLIATLLAAAPAAAEPVPTGPPNVPSQEPAFPQQTRAPQLEDTIELTTETVADGLVHPWGLAFLPNGDMLVTERPGRLRRVTANGDISTPIEGVPEVDNRRQGGLLDVVLGPDFASERRVYLSYAEPREGGETATAVARGRLNEAGDRLTDVEVIFRQQPAWDSTRHYGSRLVWSETSELWITLGERSDDEARKLSQTTDNTIGKVVRINADGSTPDSNPFADRDDAGQSIWSLGHRNIQGADLDPATGELWTIEHGPKGGDELNRPEAGLNYGWPVITYGEAYSGAPVGEGITQHEGMAQPVYYWDPVIAPGDMVFYTGERFDGWQGDILIASLSPGGIVRLTLDDDRVSGEARYLETLGRVRYVDEGPDGALWLLTDQEDGALIRVTPQS</sequence>
<dbReference type="InterPro" id="IPR011041">
    <property type="entry name" value="Quinoprot_gluc/sorb_DH_b-prop"/>
</dbReference>
<organism evidence="4 5">
    <name type="scientific">Kushneria aurantia</name>
    <dbReference type="NCBI Taxonomy" id="504092"/>
    <lineage>
        <taxon>Bacteria</taxon>
        <taxon>Pseudomonadati</taxon>
        <taxon>Pseudomonadota</taxon>
        <taxon>Gammaproteobacteria</taxon>
        <taxon>Oceanospirillales</taxon>
        <taxon>Halomonadaceae</taxon>
        <taxon>Kushneria</taxon>
    </lineage>
</organism>
<feature type="signal peptide" evidence="2">
    <location>
        <begin position="1"/>
        <end position="27"/>
    </location>
</feature>
<reference evidence="4 5" key="1">
    <citation type="submission" date="2024-09" db="EMBL/GenBank/DDBJ databases">
        <authorList>
            <person name="Sun Q."/>
            <person name="Mori K."/>
        </authorList>
    </citation>
    <scope>NUCLEOTIDE SEQUENCE [LARGE SCALE GENOMIC DNA]</scope>
    <source>
        <strain evidence="4 5">CCM 7415</strain>
    </source>
</reference>
<keyword evidence="2" id="KW-0732">Signal</keyword>
<evidence type="ECO:0000313" key="4">
    <source>
        <dbReference type="EMBL" id="MFC0267449.1"/>
    </source>
</evidence>
<feature type="chain" id="PRO_5046712245" evidence="2">
    <location>
        <begin position="28"/>
        <end position="405"/>
    </location>
</feature>
<name>A0ABV6G1I4_9GAMM</name>
<accession>A0ABV6G1I4</accession>
<comment type="caution">
    <text evidence="4">The sequence shown here is derived from an EMBL/GenBank/DDBJ whole genome shotgun (WGS) entry which is preliminary data.</text>
</comment>
<dbReference type="PANTHER" id="PTHR19328">
    <property type="entry name" value="HEDGEHOG-INTERACTING PROTEIN"/>
    <property type="match status" value="1"/>
</dbReference>
<dbReference type="Gene3D" id="2.120.10.30">
    <property type="entry name" value="TolB, C-terminal domain"/>
    <property type="match status" value="1"/>
</dbReference>